<comment type="caution">
    <text evidence="10">The sequence shown here is derived from an EMBL/GenBank/DDBJ whole genome shotgun (WGS) entry which is preliminary data.</text>
</comment>
<dbReference type="NCBIfam" id="TIGR03319">
    <property type="entry name" value="RNase_Y"/>
    <property type="match status" value="1"/>
</dbReference>
<keyword evidence="2 5" id="KW-0255">Endonuclease</keyword>
<gene>
    <name evidence="5 10" type="primary">rny</name>
    <name evidence="10" type="ORF">ACFQ22_10845</name>
</gene>
<feature type="region of interest" description="Disordered" evidence="8">
    <location>
        <begin position="518"/>
        <end position="547"/>
    </location>
</feature>
<dbReference type="InterPro" id="IPR006675">
    <property type="entry name" value="HDIG_dom"/>
</dbReference>
<organism evidence="10 11">
    <name type="scientific">Lentilactobacillus raoultii</name>
    <dbReference type="NCBI Taxonomy" id="1987503"/>
    <lineage>
        <taxon>Bacteria</taxon>
        <taxon>Bacillati</taxon>
        <taxon>Bacillota</taxon>
        <taxon>Bacilli</taxon>
        <taxon>Lactobacillales</taxon>
        <taxon>Lactobacillaceae</taxon>
        <taxon>Lentilactobacillus</taxon>
    </lineage>
</organism>
<feature type="compositionally biased region" description="Basic residues" evidence="8">
    <location>
        <begin position="530"/>
        <end position="547"/>
    </location>
</feature>
<keyword evidence="3 5" id="KW-0378">Hydrolase</keyword>
<dbReference type="CDD" id="cd00077">
    <property type="entry name" value="HDc"/>
    <property type="match status" value="1"/>
</dbReference>
<dbReference type="EMBL" id="JBHTLH010000039">
    <property type="protein sequence ID" value="MFD1125846.1"/>
    <property type="molecule type" value="Genomic_DNA"/>
</dbReference>
<evidence type="ECO:0000313" key="10">
    <source>
        <dbReference type="EMBL" id="MFD1125846.1"/>
    </source>
</evidence>
<comment type="function">
    <text evidence="5">Endoribonuclease that initiates mRNA decay.</text>
</comment>
<evidence type="ECO:0000256" key="5">
    <source>
        <dbReference type="HAMAP-Rule" id="MF_00335"/>
    </source>
</evidence>
<evidence type="ECO:0000256" key="1">
    <source>
        <dbReference type="ARBA" id="ARBA00022722"/>
    </source>
</evidence>
<protein>
    <recommendedName>
        <fullName evidence="5 6">Ribonuclease Y</fullName>
        <shortName evidence="5">RNase Y</shortName>
        <ecNumber evidence="5 6">3.1.-.-</ecNumber>
    </recommendedName>
</protein>
<evidence type="ECO:0000256" key="8">
    <source>
        <dbReference type="SAM" id="MobiDB-lite"/>
    </source>
</evidence>
<reference evidence="11" key="1">
    <citation type="journal article" date="2019" name="Int. J. Syst. Evol. Microbiol.">
        <title>The Global Catalogue of Microorganisms (GCM) 10K type strain sequencing project: providing services to taxonomists for standard genome sequencing and annotation.</title>
        <authorList>
            <consortium name="The Broad Institute Genomics Platform"/>
            <consortium name="The Broad Institute Genome Sequencing Center for Infectious Disease"/>
            <person name="Wu L."/>
            <person name="Ma J."/>
        </authorList>
    </citation>
    <scope>NUCLEOTIDE SEQUENCE [LARGE SCALE GENOMIC DNA]</scope>
    <source>
        <strain evidence="11">CCUG 71848</strain>
    </source>
</reference>
<dbReference type="HAMAP" id="MF_00335">
    <property type="entry name" value="RNase_Y"/>
    <property type="match status" value="1"/>
</dbReference>
<dbReference type="NCBIfam" id="TIGR00277">
    <property type="entry name" value="HDIG"/>
    <property type="match status" value="1"/>
</dbReference>
<dbReference type="PROSITE" id="PS51831">
    <property type="entry name" value="HD"/>
    <property type="match status" value="1"/>
</dbReference>
<name>A0ABW3PKJ4_9LACO</name>
<dbReference type="InterPro" id="IPR003607">
    <property type="entry name" value="HD/PDEase_dom"/>
</dbReference>
<dbReference type="Pfam" id="PF12072">
    <property type="entry name" value="RNase_Y_N"/>
    <property type="match status" value="1"/>
</dbReference>
<keyword evidence="1 5" id="KW-0540">Nuclease</keyword>
<evidence type="ECO:0000256" key="4">
    <source>
        <dbReference type="ARBA" id="ARBA00022884"/>
    </source>
</evidence>
<dbReference type="SUPFAM" id="SSF109604">
    <property type="entry name" value="HD-domain/PDEase-like"/>
    <property type="match status" value="1"/>
</dbReference>
<accession>A0ABW3PKJ4</accession>
<dbReference type="EC" id="3.1.-.-" evidence="5 6"/>
<sequence>MIYIVLGFLACVIGAFSGVSLQKRRYAAEIQGAHREADKVLAHAKVKAQEAVEKINETADQRVSDYKESIEEELDSYQADNATREVRIKQRETGLTQTAARLDQLHEEMTKRANDLSHLKQSIVDLRKRAEALSSKRVTTLEERGQLSIGQAKVEILDQLKDSLAREKEIELRYQQDEAAVNAPKIAKIMAVDAIQRGPVDMPREHTEHLVQIYDNSTRQKLTGRDSQNLRYIETLAGVDLVFDPDDRSVLHIVTADPIRREIAKLALTNLTVSKQINAQSIERQVTIAQTDVMNDIRKTGERAVSSLHIGWMHPDLIKIVGRLKYRTSYGQNVLNHSIEVAEIAGLMAAELGLNVKVAKRAGLLHDIGKAIDREVDGTHVELGVKIAETFDEDSRVINSIASHHGDVEVTTPISYLVAAGDTISGGRPGARSESVEEYVNRLKSLERIASSKRGVKESYAIQAGREIRIMVDPRKINDQQNAELADQVKKQIEAELAYPGKIKVTAIRDFKAVAYIGQNKKSSQQHEPARRRQSKHRPNHAKSRVR</sequence>
<dbReference type="InterPro" id="IPR022711">
    <property type="entry name" value="RNase_Y_N"/>
</dbReference>
<keyword evidence="7" id="KW-0175">Coiled coil</keyword>
<feature type="coiled-coil region" evidence="7">
    <location>
        <begin position="41"/>
        <end position="87"/>
    </location>
</feature>
<keyword evidence="11" id="KW-1185">Reference proteome</keyword>
<feature type="domain" description="HD" evidence="9">
    <location>
        <begin position="334"/>
        <end position="427"/>
    </location>
</feature>
<dbReference type="SMART" id="SM00471">
    <property type="entry name" value="HDc"/>
    <property type="match status" value="1"/>
</dbReference>
<evidence type="ECO:0000313" key="11">
    <source>
        <dbReference type="Proteomes" id="UP001597156"/>
    </source>
</evidence>
<dbReference type="Proteomes" id="UP001597156">
    <property type="component" value="Unassembled WGS sequence"/>
</dbReference>
<evidence type="ECO:0000259" key="9">
    <source>
        <dbReference type="PROSITE" id="PS51831"/>
    </source>
</evidence>
<evidence type="ECO:0000256" key="6">
    <source>
        <dbReference type="NCBIfam" id="TIGR03319"/>
    </source>
</evidence>
<dbReference type="RefSeq" id="WP_121976915.1">
    <property type="nucleotide sequence ID" value="NZ_JBHTLH010000039.1"/>
</dbReference>
<dbReference type="Gene3D" id="1.10.3210.10">
    <property type="entry name" value="Hypothetical protein af1432"/>
    <property type="match status" value="1"/>
</dbReference>
<dbReference type="Pfam" id="PF01966">
    <property type="entry name" value="HD"/>
    <property type="match status" value="1"/>
</dbReference>
<proteinExistence type="inferred from homology"/>
<evidence type="ECO:0000256" key="3">
    <source>
        <dbReference type="ARBA" id="ARBA00022801"/>
    </source>
</evidence>
<evidence type="ECO:0000256" key="7">
    <source>
        <dbReference type="SAM" id="Coils"/>
    </source>
</evidence>
<keyword evidence="4 5" id="KW-0694">RNA-binding</keyword>
<dbReference type="InterPro" id="IPR017705">
    <property type="entry name" value="Ribonuclease_Y"/>
</dbReference>
<evidence type="ECO:0000256" key="2">
    <source>
        <dbReference type="ARBA" id="ARBA00022759"/>
    </source>
</evidence>
<comment type="similarity">
    <text evidence="5">Belongs to the RNase Y family.</text>
</comment>
<dbReference type="InterPro" id="IPR006674">
    <property type="entry name" value="HD_domain"/>
</dbReference>